<dbReference type="Pfam" id="PF13173">
    <property type="entry name" value="AAA_14"/>
    <property type="match status" value="1"/>
</dbReference>
<accession>A0ABX2AQC4</accession>
<keyword evidence="4" id="KW-1185">Reference proteome</keyword>
<dbReference type="InterPro" id="IPR025420">
    <property type="entry name" value="DUF4143"/>
</dbReference>
<keyword evidence="3" id="KW-0547">Nucleotide-binding</keyword>
<keyword evidence="3" id="KW-0067">ATP-binding</keyword>
<proteinExistence type="predicted"/>
<organism evidence="3 4">
    <name type="scientific">Xylanibacter muris</name>
    <dbReference type="NCBI Taxonomy" id="2736290"/>
    <lineage>
        <taxon>Bacteria</taxon>
        <taxon>Pseudomonadati</taxon>
        <taxon>Bacteroidota</taxon>
        <taxon>Bacteroidia</taxon>
        <taxon>Bacteroidales</taxon>
        <taxon>Prevotellaceae</taxon>
        <taxon>Xylanibacter</taxon>
    </lineage>
</organism>
<dbReference type="Pfam" id="PF13635">
    <property type="entry name" value="DUF4143"/>
    <property type="match status" value="1"/>
</dbReference>
<dbReference type="PANTHER" id="PTHR33295:SF8">
    <property type="entry name" value="AAA+ ATPASE DOMAIN-CONTAINING PROTEIN"/>
    <property type="match status" value="1"/>
</dbReference>
<sequence>MTKDLIKTLIAEYQQYVTGVKLIPRQVEFMDGQNYVLVGLRHAGKSYLMYQRIAELLSQGHQQDEVLYFNFEDDRIDSLDITDLELIKTCYEEMYDHRPLFFLDEIQLVKGWEKFARRLADQKYHVYITGSNAKMLSSEIATTLGGRYMVQEVFPYSFSEYLKAHDIDLTQKNAEFKHRKQIVRLADEYFRKGGLPETALMPNSRQWLSSLFSKIFFGDLVARHGIRNDFALKVLIRKLAESVKQPLSYSRMASIVSSTGKKMSTDAAIDYIRYMDESWLLLPFENYVGKLQDKEMNRKYYFIDNGLLALFLLDPATSLLENIVAVNLRRKYGDECYFFNTPKAEVDFYIPEESLAIQVAYSIADRDTRKREADALLALSDYQDVRNLLIITKDEEEILEENGKVIYVIPLWKWMKGL</sequence>
<protein>
    <submittedName>
        <fullName evidence="3">ATP-binding protein</fullName>
    </submittedName>
</protein>
<dbReference type="Proteomes" id="UP000714420">
    <property type="component" value="Unassembled WGS sequence"/>
</dbReference>
<dbReference type="PANTHER" id="PTHR33295">
    <property type="entry name" value="ATPASE"/>
    <property type="match status" value="1"/>
</dbReference>
<evidence type="ECO:0000259" key="2">
    <source>
        <dbReference type="Pfam" id="PF13635"/>
    </source>
</evidence>
<dbReference type="InterPro" id="IPR041682">
    <property type="entry name" value="AAA_14"/>
</dbReference>
<dbReference type="GO" id="GO:0005524">
    <property type="term" value="F:ATP binding"/>
    <property type="evidence" value="ECO:0007669"/>
    <property type="project" value="UniProtKB-KW"/>
</dbReference>
<dbReference type="RefSeq" id="WP_172277325.1">
    <property type="nucleotide sequence ID" value="NZ_CASGMU010000022.1"/>
</dbReference>
<feature type="domain" description="AAA" evidence="1">
    <location>
        <begin position="34"/>
        <end position="162"/>
    </location>
</feature>
<gene>
    <name evidence="3" type="ORF">HPS56_12695</name>
</gene>
<evidence type="ECO:0000313" key="3">
    <source>
        <dbReference type="EMBL" id="NPD93174.1"/>
    </source>
</evidence>
<reference evidence="3 4" key="1">
    <citation type="submission" date="2020-05" db="EMBL/GenBank/DDBJ databases">
        <title>Distinct polysaccharide utilization as determinants for interspecies competition between intestinal Prevotella spp.</title>
        <authorList>
            <person name="Galvez E.J.C."/>
            <person name="Iljazovic A."/>
            <person name="Strowig T."/>
        </authorList>
    </citation>
    <scope>NUCLEOTIDE SEQUENCE [LARGE SCALE GENOMIC DNA]</scope>
    <source>
        <strain evidence="3 4">PMUR</strain>
    </source>
</reference>
<dbReference type="InterPro" id="IPR027417">
    <property type="entry name" value="P-loop_NTPase"/>
</dbReference>
<feature type="domain" description="DUF4143" evidence="2">
    <location>
        <begin position="219"/>
        <end position="360"/>
    </location>
</feature>
<evidence type="ECO:0000259" key="1">
    <source>
        <dbReference type="Pfam" id="PF13173"/>
    </source>
</evidence>
<comment type="caution">
    <text evidence="3">The sequence shown here is derived from an EMBL/GenBank/DDBJ whole genome shotgun (WGS) entry which is preliminary data.</text>
</comment>
<dbReference type="SUPFAM" id="SSF52540">
    <property type="entry name" value="P-loop containing nucleoside triphosphate hydrolases"/>
    <property type="match status" value="1"/>
</dbReference>
<dbReference type="EMBL" id="JABKKF010000018">
    <property type="protein sequence ID" value="NPD93174.1"/>
    <property type="molecule type" value="Genomic_DNA"/>
</dbReference>
<evidence type="ECO:0000313" key="4">
    <source>
        <dbReference type="Proteomes" id="UP000714420"/>
    </source>
</evidence>
<name>A0ABX2AQC4_9BACT</name>